<gene>
    <name evidence="1" type="ORF">FHS28_001279</name>
</gene>
<accession>A0ABR6GP62</accession>
<evidence type="ECO:0000313" key="2">
    <source>
        <dbReference type="Proteomes" id="UP000574369"/>
    </source>
</evidence>
<evidence type="ECO:0008006" key="3">
    <source>
        <dbReference type="Google" id="ProtNLM"/>
    </source>
</evidence>
<dbReference type="RefSeq" id="WP_088449795.1">
    <property type="nucleotide sequence ID" value="NZ_JACHXO010000002.1"/>
</dbReference>
<protein>
    <recommendedName>
        <fullName evidence="3">HEAT repeat domain-containing protein</fullName>
    </recommendedName>
</protein>
<proteinExistence type="predicted"/>
<name>A0ABR6GP62_9BURK</name>
<comment type="caution">
    <text evidence="1">The sequence shown here is derived from an EMBL/GenBank/DDBJ whole genome shotgun (WGS) entry which is preliminary data.</text>
</comment>
<dbReference type="EMBL" id="JACHXO010000002">
    <property type="protein sequence ID" value="MBB3193894.1"/>
    <property type="molecule type" value="Genomic_DNA"/>
</dbReference>
<keyword evidence="2" id="KW-1185">Reference proteome</keyword>
<reference evidence="1 2" key="1">
    <citation type="submission" date="2020-08" db="EMBL/GenBank/DDBJ databases">
        <title>Genomic Encyclopedia of Type Strains, Phase III (KMG-III): the genomes of soil and plant-associated and newly described type strains.</title>
        <authorList>
            <person name="Whitman W."/>
        </authorList>
    </citation>
    <scope>NUCLEOTIDE SEQUENCE [LARGE SCALE GENOMIC DNA]</scope>
    <source>
        <strain evidence="1 2">CECT 7247</strain>
    </source>
</reference>
<organism evidence="1 2">
    <name type="scientific">Roseateles terrae</name>
    <dbReference type="NCBI Taxonomy" id="431060"/>
    <lineage>
        <taxon>Bacteria</taxon>
        <taxon>Pseudomonadati</taxon>
        <taxon>Pseudomonadota</taxon>
        <taxon>Betaproteobacteria</taxon>
        <taxon>Burkholderiales</taxon>
        <taxon>Sphaerotilaceae</taxon>
        <taxon>Roseateles</taxon>
    </lineage>
</organism>
<sequence>MTHVVLVAVESALAEAVETGNEACAGADERDLEHRVALLQAIAEGGSTQARRVLDVALDRLPATQVIRAAHAWAELDGATGWMHVARTIGARLVRDRSFWLHQSWSEALAGLDDAEALNALMALRADVDARVKAFLDRLPRLEPNAEPPSSVDGAGFSAAQVITYLEAHPLHPCRWLMRWGRVADDQQREIVFEALVRSNDPRQVTRLLRVFDQPRGLPRFDDRLLQWIHHEDERLSRLAISVLGRCSHLRVRADALRFMAEGHLAKGLALLVQNFQAGDLEGLVDGRACSTLGDDGVEQLCGPLLDVCEAHPGGEAKQGLEWVYEHSPCSICRHRAVEESLNEGYDITPGLLQEAAWDAEPRIRLKALQRLSET</sequence>
<evidence type="ECO:0000313" key="1">
    <source>
        <dbReference type="EMBL" id="MBB3193894.1"/>
    </source>
</evidence>
<dbReference type="Proteomes" id="UP000574369">
    <property type="component" value="Unassembled WGS sequence"/>
</dbReference>